<reference evidence="1" key="1">
    <citation type="journal article" date="2023" name="G3 (Bethesda)">
        <title>A reference genome for the long-term kleptoplast-retaining sea slug Elysia crispata morphotype clarki.</title>
        <authorList>
            <person name="Eastman K.E."/>
            <person name="Pendleton A.L."/>
            <person name="Shaikh M.A."/>
            <person name="Suttiyut T."/>
            <person name="Ogas R."/>
            <person name="Tomko P."/>
            <person name="Gavelis G."/>
            <person name="Widhalm J.R."/>
            <person name="Wisecaver J.H."/>
        </authorList>
    </citation>
    <scope>NUCLEOTIDE SEQUENCE</scope>
    <source>
        <strain evidence="1">ECLA1</strain>
    </source>
</reference>
<evidence type="ECO:0000313" key="1">
    <source>
        <dbReference type="EMBL" id="KAK3756070.1"/>
    </source>
</evidence>
<dbReference type="Proteomes" id="UP001283361">
    <property type="component" value="Unassembled WGS sequence"/>
</dbReference>
<protein>
    <submittedName>
        <fullName evidence="1">Uncharacterized protein</fullName>
    </submittedName>
</protein>
<comment type="caution">
    <text evidence="1">The sequence shown here is derived from an EMBL/GenBank/DDBJ whole genome shotgun (WGS) entry which is preliminary data.</text>
</comment>
<gene>
    <name evidence="1" type="ORF">RRG08_015379</name>
</gene>
<sequence length="80" mass="8439">MGSAPVCCTLVLGNFQVPAGWDINHPWLGLACEALLETGPAPRPCDQLPHSLLVRHAAGRCDSPLEPVTGLEDSISTSFT</sequence>
<evidence type="ECO:0000313" key="2">
    <source>
        <dbReference type="Proteomes" id="UP001283361"/>
    </source>
</evidence>
<keyword evidence="2" id="KW-1185">Reference proteome</keyword>
<accession>A0AAE0YSE3</accession>
<name>A0AAE0YSE3_9GAST</name>
<organism evidence="1 2">
    <name type="scientific">Elysia crispata</name>
    <name type="common">lettuce slug</name>
    <dbReference type="NCBI Taxonomy" id="231223"/>
    <lineage>
        <taxon>Eukaryota</taxon>
        <taxon>Metazoa</taxon>
        <taxon>Spiralia</taxon>
        <taxon>Lophotrochozoa</taxon>
        <taxon>Mollusca</taxon>
        <taxon>Gastropoda</taxon>
        <taxon>Heterobranchia</taxon>
        <taxon>Euthyneura</taxon>
        <taxon>Panpulmonata</taxon>
        <taxon>Sacoglossa</taxon>
        <taxon>Placobranchoidea</taxon>
        <taxon>Plakobranchidae</taxon>
        <taxon>Elysia</taxon>
    </lineage>
</organism>
<dbReference type="EMBL" id="JAWDGP010005566">
    <property type="protein sequence ID" value="KAK3756070.1"/>
    <property type="molecule type" value="Genomic_DNA"/>
</dbReference>
<dbReference type="AlphaFoldDB" id="A0AAE0YSE3"/>
<proteinExistence type="predicted"/>